<sequence length="86" mass="9658">MPFPVKIPINQRDNCLVELKYHKNYLGIRARFEILNVPIASHPEKSRGNPAQSSKVAASAHPQPHQKSSQFSKGIGTNPRHNQHIV</sequence>
<evidence type="ECO:0000313" key="2">
    <source>
        <dbReference type="EMBL" id="CAI5456546.1"/>
    </source>
</evidence>
<dbReference type="EMBL" id="CANHGI010000006">
    <property type="protein sequence ID" value="CAI5456546.1"/>
    <property type="molecule type" value="Genomic_DNA"/>
</dbReference>
<feature type="region of interest" description="Disordered" evidence="1">
    <location>
        <begin position="41"/>
        <end position="86"/>
    </location>
</feature>
<comment type="caution">
    <text evidence="2">The sequence shown here is derived from an EMBL/GenBank/DDBJ whole genome shotgun (WGS) entry which is preliminary data.</text>
</comment>
<evidence type="ECO:0000256" key="1">
    <source>
        <dbReference type="SAM" id="MobiDB-lite"/>
    </source>
</evidence>
<accession>A0A9P1J1N9</accession>
<reference evidence="2" key="1">
    <citation type="submission" date="2022-11" db="EMBL/GenBank/DDBJ databases">
        <authorList>
            <person name="Kikuchi T."/>
        </authorList>
    </citation>
    <scope>NUCLEOTIDE SEQUENCE</scope>
    <source>
        <strain evidence="2">PS1010</strain>
    </source>
</reference>
<proteinExistence type="predicted"/>
<dbReference type="Proteomes" id="UP001152747">
    <property type="component" value="Unassembled WGS sequence"/>
</dbReference>
<keyword evidence="3" id="KW-1185">Reference proteome</keyword>
<dbReference type="AlphaFoldDB" id="A0A9P1J1N9"/>
<organism evidence="2 3">
    <name type="scientific">Caenorhabditis angaria</name>
    <dbReference type="NCBI Taxonomy" id="860376"/>
    <lineage>
        <taxon>Eukaryota</taxon>
        <taxon>Metazoa</taxon>
        <taxon>Ecdysozoa</taxon>
        <taxon>Nematoda</taxon>
        <taxon>Chromadorea</taxon>
        <taxon>Rhabditida</taxon>
        <taxon>Rhabditina</taxon>
        <taxon>Rhabditomorpha</taxon>
        <taxon>Rhabditoidea</taxon>
        <taxon>Rhabditidae</taxon>
        <taxon>Peloderinae</taxon>
        <taxon>Caenorhabditis</taxon>
    </lineage>
</organism>
<name>A0A9P1J1N9_9PELO</name>
<gene>
    <name evidence="2" type="ORF">CAMP_LOCUS19183</name>
</gene>
<protein>
    <submittedName>
        <fullName evidence="2">Uncharacterized protein</fullName>
    </submittedName>
</protein>
<evidence type="ECO:0000313" key="3">
    <source>
        <dbReference type="Proteomes" id="UP001152747"/>
    </source>
</evidence>